<dbReference type="InterPro" id="IPR011655">
    <property type="entry name" value="MpPF26"/>
</dbReference>
<dbReference type="NCBIfam" id="NF040945">
    <property type="entry name" value="CCC_membrane"/>
    <property type="match status" value="1"/>
</dbReference>
<evidence type="ECO:0000313" key="3">
    <source>
        <dbReference type="Proteomes" id="UP000431264"/>
    </source>
</evidence>
<proteinExistence type="predicted"/>
<keyword evidence="3" id="KW-1185">Reference proteome</keyword>
<feature type="transmembrane region" description="Helical" evidence="1">
    <location>
        <begin position="12"/>
        <end position="37"/>
    </location>
</feature>
<evidence type="ECO:0000313" key="2">
    <source>
        <dbReference type="EMBL" id="MVO10658.1"/>
    </source>
</evidence>
<dbReference type="Pfam" id="PF07666">
    <property type="entry name" value="MpPF26"/>
    <property type="match status" value="1"/>
</dbReference>
<keyword evidence="1" id="KW-0472">Membrane</keyword>
<reference evidence="3" key="1">
    <citation type="submission" date="2019-05" db="EMBL/GenBank/DDBJ databases">
        <title>Flavobacterium profundi sp. nov., isolated from a deep-sea seamount.</title>
        <authorList>
            <person name="Zhang D.-C."/>
        </authorList>
    </citation>
    <scope>NUCLEOTIDE SEQUENCE [LARGE SCALE GENOMIC DNA]</scope>
    <source>
        <strain evidence="3">TP390</strain>
    </source>
</reference>
<feature type="transmembrane region" description="Helical" evidence="1">
    <location>
        <begin position="66"/>
        <end position="87"/>
    </location>
</feature>
<protein>
    <submittedName>
        <fullName evidence="2">DUF4190 domain-containing protein</fullName>
    </submittedName>
</protein>
<organism evidence="2 3">
    <name type="scientific">Flavobacterium profundi</name>
    <dbReference type="NCBI Taxonomy" id="1774945"/>
    <lineage>
        <taxon>Bacteria</taxon>
        <taxon>Pseudomonadati</taxon>
        <taxon>Bacteroidota</taxon>
        <taxon>Flavobacteriia</taxon>
        <taxon>Flavobacteriales</taxon>
        <taxon>Flavobacteriaceae</taxon>
        <taxon>Flavobacterium</taxon>
    </lineage>
</organism>
<comment type="caution">
    <text evidence="2">The sequence shown here is derived from an EMBL/GenBank/DDBJ whole genome shotgun (WGS) entry which is preliminary data.</text>
</comment>
<dbReference type="OrthoDB" id="1099888at2"/>
<sequence>MEKKKLPNEQTIMILGILSYIGCCCTAGILGAVLSGIGLSLANKSEKIYNENPAEYDLGSLKTWKIVNIIALVLSAIFIIRLIYIIATGQFQEIINIYNEALEKSRGM</sequence>
<keyword evidence="1" id="KW-1133">Transmembrane helix</keyword>
<accession>A0A6I4IVV4</accession>
<name>A0A6I4IVV4_9FLAO</name>
<dbReference type="RefSeq" id="WP_140999084.1">
    <property type="nucleotide sequence ID" value="NZ_VDCZ01000014.1"/>
</dbReference>
<dbReference type="EMBL" id="WQLW01000014">
    <property type="protein sequence ID" value="MVO10658.1"/>
    <property type="molecule type" value="Genomic_DNA"/>
</dbReference>
<keyword evidence="1" id="KW-0812">Transmembrane</keyword>
<dbReference type="Proteomes" id="UP000431264">
    <property type="component" value="Unassembled WGS sequence"/>
</dbReference>
<evidence type="ECO:0000256" key="1">
    <source>
        <dbReference type="SAM" id="Phobius"/>
    </source>
</evidence>
<gene>
    <name evidence="2" type="ORF">GOQ30_15900</name>
</gene>
<dbReference type="AlphaFoldDB" id="A0A6I4IVV4"/>